<evidence type="ECO:0000256" key="4">
    <source>
        <dbReference type="ARBA" id="ARBA00022960"/>
    </source>
</evidence>
<dbReference type="EMBL" id="PXYI01000004">
    <property type="protein sequence ID" value="PSJ39727.1"/>
    <property type="molecule type" value="Genomic_DNA"/>
</dbReference>
<keyword evidence="4 7" id="KW-0133">Cell shape</keyword>
<evidence type="ECO:0000256" key="6">
    <source>
        <dbReference type="ARBA" id="ARBA00023316"/>
    </source>
</evidence>
<dbReference type="Proteomes" id="UP000241167">
    <property type="component" value="Unassembled WGS sequence"/>
</dbReference>
<protein>
    <recommendedName>
        <fullName evidence="8">L,D-TPase catalytic domain-containing protein</fullName>
    </recommendedName>
</protein>
<dbReference type="AlphaFoldDB" id="A0A2P7QP44"/>
<accession>A0A2P7QP44</accession>
<dbReference type="UniPathway" id="UPA00219"/>
<dbReference type="GO" id="GO:0016740">
    <property type="term" value="F:transferase activity"/>
    <property type="evidence" value="ECO:0007669"/>
    <property type="project" value="UniProtKB-KW"/>
</dbReference>
<evidence type="ECO:0000256" key="1">
    <source>
        <dbReference type="ARBA" id="ARBA00004752"/>
    </source>
</evidence>
<dbReference type="GO" id="GO:0008360">
    <property type="term" value="P:regulation of cell shape"/>
    <property type="evidence" value="ECO:0007669"/>
    <property type="project" value="UniProtKB-UniRule"/>
</dbReference>
<dbReference type="OrthoDB" id="463216at2"/>
<keyword evidence="5 7" id="KW-0573">Peptidoglycan synthesis</keyword>
<sequence>MSQVTVHSLLAATGALFLAVTPIYAGYAPNFDDSIVPVAGASAAVAASAPAAAPAAPVAPEPIVAAVVDDRFREEASLRPGRYIWEANHAPAGPVEIVVSIPLQRAFVYRAGTLIGVSTVSTGKPGHATPVGSFDILEKRREHYSKKYNNAPMPFMQRLTWDGVALHAGQIPGRPASHGCIRLPREFARLLFGVTKVGATVHVIEASPAAAEALAMVKGNGDYAGMGGPLEEVDAAGN</sequence>
<proteinExistence type="inferred from homology"/>
<evidence type="ECO:0000256" key="7">
    <source>
        <dbReference type="PROSITE-ProRule" id="PRU01373"/>
    </source>
</evidence>
<dbReference type="CDD" id="cd16913">
    <property type="entry name" value="YkuD_like"/>
    <property type="match status" value="1"/>
</dbReference>
<reference evidence="9 10" key="1">
    <citation type="submission" date="2018-03" db="EMBL/GenBank/DDBJ databases">
        <title>The draft genome of Sphingosinicella sp. GL-C-18.</title>
        <authorList>
            <person name="Liu L."/>
            <person name="Li L."/>
            <person name="Liang L."/>
            <person name="Zhang X."/>
            <person name="Wang T."/>
        </authorList>
    </citation>
    <scope>NUCLEOTIDE SEQUENCE [LARGE SCALE GENOMIC DNA]</scope>
    <source>
        <strain evidence="9 10">GL-C-18</strain>
    </source>
</reference>
<dbReference type="PANTHER" id="PTHR30582:SF2">
    <property type="entry name" value="L,D-TRANSPEPTIDASE YCIB-RELATED"/>
    <property type="match status" value="1"/>
</dbReference>
<comment type="caution">
    <text evidence="9">The sequence shown here is derived from an EMBL/GenBank/DDBJ whole genome shotgun (WGS) entry which is preliminary data.</text>
</comment>
<evidence type="ECO:0000256" key="5">
    <source>
        <dbReference type="ARBA" id="ARBA00022984"/>
    </source>
</evidence>
<dbReference type="PANTHER" id="PTHR30582">
    <property type="entry name" value="L,D-TRANSPEPTIDASE"/>
    <property type="match status" value="1"/>
</dbReference>
<dbReference type="GO" id="GO:0005576">
    <property type="term" value="C:extracellular region"/>
    <property type="evidence" value="ECO:0007669"/>
    <property type="project" value="TreeGrafter"/>
</dbReference>
<evidence type="ECO:0000313" key="10">
    <source>
        <dbReference type="Proteomes" id="UP000241167"/>
    </source>
</evidence>
<keyword evidence="3" id="KW-0808">Transferase</keyword>
<dbReference type="GO" id="GO:0071555">
    <property type="term" value="P:cell wall organization"/>
    <property type="evidence" value="ECO:0007669"/>
    <property type="project" value="UniProtKB-UniRule"/>
</dbReference>
<keyword evidence="10" id="KW-1185">Reference proteome</keyword>
<dbReference type="InterPro" id="IPR005490">
    <property type="entry name" value="LD_TPept_cat_dom"/>
</dbReference>
<evidence type="ECO:0000313" key="9">
    <source>
        <dbReference type="EMBL" id="PSJ39727.1"/>
    </source>
</evidence>
<feature type="active site" description="Nucleophile" evidence="7">
    <location>
        <position position="180"/>
    </location>
</feature>
<dbReference type="GO" id="GO:0071972">
    <property type="term" value="F:peptidoglycan L,D-transpeptidase activity"/>
    <property type="evidence" value="ECO:0007669"/>
    <property type="project" value="TreeGrafter"/>
</dbReference>
<evidence type="ECO:0000256" key="3">
    <source>
        <dbReference type="ARBA" id="ARBA00022679"/>
    </source>
</evidence>
<organism evidence="9 10">
    <name type="scientific">Allosphingosinicella deserti</name>
    <dbReference type="NCBI Taxonomy" id="2116704"/>
    <lineage>
        <taxon>Bacteria</taxon>
        <taxon>Pseudomonadati</taxon>
        <taxon>Pseudomonadota</taxon>
        <taxon>Alphaproteobacteria</taxon>
        <taxon>Sphingomonadales</taxon>
        <taxon>Sphingomonadaceae</taxon>
        <taxon>Allosphingosinicella</taxon>
    </lineage>
</organism>
<dbReference type="Gene3D" id="2.40.440.10">
    <property type="entry name" value="L,D-transpeptidase catalytic domain-like"/>
    <property type="match status" value="1"/>
</dbReference>
<evidence type="ECO:0000256" key="2">
    <source>
        <dbReference type="ARBA" id="ARBA00005992"/>
    </source>
</evidence>
<dbReference type="RefSeq" id="WP_106513622.1">
    <property type="nucleotide sequence ID" value="NZ_PXYI01000004.1"/>
</dbReference>
<gene>
    <name evidence="9" type="ORF">C7I55_14175</name>
</gene>
<dbReference type="NCBIfam" id="NF004785">
    <property type="entry name" value="PRK06132.1-2"/>
    <property type="match status" value="1"/>
</dbReference>
<keyword evidence="6 7" id="KW-0961">Cell wall biogenesis/degradation</keyword>
<dbReference type="PROSITE" id="PS52029">
    <property type="entry name" value="LD_TPASE"/>
    <property type="match status" value="1"/>
</dbReference>
<dbReference type="SUPFAM" id="SSF141523">
    <property type="entry name" value="L,D-transpeptidase catalytic domain-like"/>
    <property type="match status" value="1"/>
</dbReference>
<comment type="similarity">
    <text evidence="2">Belongs to the YkuD family.</text>
</comment>
<dbReference type="InterPro" id="IPR050979">
    <property type="entry name" value="LD-transpeptidase"/>
</dbReference>
<feature type="active site" description="Proton donor/acceptor" evidence="7">
    <location>
        <position position="167"/>
    </location>
</feature>
<comment type="pathway">
    <text evidence="1 7">Cell wall biogenesis; peptidoglycan biosynthesis.</text>
</comment>
<feature type="domain" description="L,D-TPase catalytic" evidence="8">
    <location>
        <begin position="95"/>
        <end position="204"/>
    </location>
</feature>
<dbReference type="InterPro" id="IPR038063">
    <property type="entry name" value="Transpep_catalytic_dom"/>
</dbReference>
<evidence type="ECO:0000259" key="8">
    <source>
        <dbReference type="PROSITE" id="PS52029"/>
    </source>
</evidence>
<dbReference type="Pfam" id="PF03734">
    <property type="entry name" value="YkuD"/>
    <property type="match status" value="1"/>
</dbReference>
<dbReference type="GO" id="GO:0018104">
    <property type="term" value="P:peptidoglycan-protein cross-linking"/>
    <property type="evidence" value="ECO:0007669"/>
    <property type="project" value="TreeGrafter"/>
</dbReference>
<name>A0A2P7QP44_9SPHN</name>